<feature type="signal peptide" evidence="1">
    <location>
        <begin position="1"/>
        <end position="21"/>
    </location>
</feature>
<evidence type="ECO:0000259" key="2">
    <source>
        <dbReference type="Pfam" id="PF14534"/>
    </source>
</evidence>
<dbReference type="Gene3D" id="3.10.450.50">
    <property type="match status" value="1"/>
</dbReference>
<dbReference type="EMBL" id="MDZA01000077">
    <property type="protein sequence ID" value="OGX91236.1"/>
    <property type="molecule type" value="Genomic_DNA"/>
</dbReference>
<sequence length="173" mass="18488">MKSHLLLPGLAVLLGAWFSSAGTPPIKAPKPAGAPAAAHPAAAGPTTIAALAQLWSEAMQQQDMAKATACMSKNVRFLVNGEPVMSGRDSVTTYWLKRSFSNTSNLKPTPLQMNSDATMGYGTGYYTYDIKPMANLPKGATGRGSYMIASRKEGAIWQFAYIHLAEDPIKPNK</sequence>
<accession>A0A1G1TK36</accession>
<dbReference type="InterPro" id="IPR027843">
    <property type="entry name" value="DUF4440"/>
</dbReference>
<name>A0A1G1TK36_9BACT</name>
<dbReference type="SUPFAM" id="SSF54427">
    <property type="entry name" value="NTF2-like"/>
    <property type="match status" value="1"/>
</dbReference>
<evidence type="ECO:0000313" key="3">
    <source>
        <dbReference type="EMBL" id="OGX91236.1"/>
    </source>
</evidence>
<dbReference type="AlphaFoldDB" id="A0A1G1TK36"/>
<comment type="caution">
    <text evidence="3">The sequence shown here is derived from an EMBL/GenBank/DDBJ whole genome shotgun (WGS) entry which is preliminary data.</text>
</comment>
<proteinExistence type="predicted"/>
<reference evidence="3 4" key="1">
    <citation type="submission" date="2016-08" db="EMBL/GenBank/DDBJ databases">
        <title>Hymenobacter coccineus sp. nov., Hymenobacter lapidarius sp. nov. and Hymenobacter glacialis sp. nov., isolated from Antarctic soil.</title>
        <authorList>
            <person name="Sedlacek I."/>
            <person name="Kralova S."/>
            <person name="Kyrova K."/>
            <person name="Maslanova I."/>
            <person name="Stankova E."/>
            <person name="Vrbovska V."/>
            <person name="Nemec M."/>
            <person name="Bartak M."/>
            <person name="Svec P."/>
            <person name="Busse H.-J."/>
            <person name="Pantucek R."/>
        </authorList>
    </citation>
    <scope>NUCLEOTIDE SEQUENCE [LARGE SCALE GENOMIC DNA]</scope>
    <source>
        <strain evidence="3 4">CCM 8649</strain>
    </source>
</reference>
<keyword evidence="1" id="KW-0732">Signal</keyword>
<dbReference type="Proteomes" id="UP000177506">
    <property type="component" value="Unassembled WGS sequence"/>
</dbReference>
<keyword evidence="4" id="KW-1185">Reference proteome</keyword>
<gene>
    <name evidence="3" type="ORF">BEN49_05355</name>
</gene>
<feature type="domain" description="DUF4440" evidence="2">
    <location>
        <begin position="48"/>
        <end position="158"/>
    </location>
</feature>
<organism evidence="3 4">
    <name type="scientific">Hymenobacter coccineus</name>
    <dbReference type="NCBI Taxonomy" id="1908235"/>
    <lineage>
        <taxon>Bacteria</taxon>
        <taxon>Pseudomonadati</taxon>
        <taxon>Bacteroidota</taxon>
        <taxon>Cytophagia</taxon>
        <taxon>Cytophagales</taxon>
        <taxon>Hymenobacteraceae</taxon>
        <taxon>Hymenobacter</taxon>
    </lineage>
</organism>
<feature type="chain" id="PRO_5009579715" description="DUF4440 domain-containing protein" evidence="1">
    <location>
        <begin position="22"/>
        <end position="173"/>
    </location>
</feature>
<evidence type="ECO:0000256" key="1">
    <source>
        <dbReference type="SAM" id="SignalP"/>
    </source>
</evidence>
<dbReference type="Pfam" id="PF14534">
    <property type="entry name" value="DUF4440"/>
    <property type="match status" value="1"/>
</dbReference>
<dbReference type="InterPro" id="IPR032710">
    <property type="entry name" value="NTF2-like_dom_sf"/>
</dbReference>
<protein>
    <recommendedName>
        <fullName evidence="2">DUF4440 domain-containing protein</fullName>
    </recommendedName>
</protein>
<evidence type="ECO:0000313" key="4">
    <source>
        <dbReference type="Proteomes" id="UP000177506"/>
    </source>
</evidence>